<evidence type="ECO:0000313" key="10">
    <source>
        <dbReference type="Proteomes" id="UP000250245"/>
    </source>
</evidence>
<comment type="cofactor">
    <cofactor evidence="7">
        <name>Zn(2+)</name>
        <dbReference type="ChEBI" id="CHEBI:29105"/>
    </cofactor>
    <text evidence="7">Binds 1 zinc ion per subunit.</text>
</comment>
<evidence type="ECO:0000256" key="2">
    <source>
        <dbReference type="ARBA" id="ARBA00012925"/>
    </source>
</evidence>
<comment type="catalytic activity">
    <reaction evidence="6">
        <text>hydrogencarbonate + H(+) = CO2 + H2O</text>
        <dbReference type="Rhea" id="RHEA:10748"/>
        <dbReference type="ChEBI" id="CHEBI:15377"/>
        <dbReference type="ChEBI" id="CHEBI:15378"/>
        <dbReference type="ChEBI" id="CHEBI:16526"/>
        <dbReference type="ChEBI" id="CHEBI:17544"/>
        <dbReference type="EC" id="4.2.1.1"/>
    </reaction>
</comment>
<feature type="binding site" evidence="7">
    <location>
        <position position="90"/>
    </location>
    <ligand>
        <name>Zn(2+)</name>
        <dbReference type="ChEBI" id="CHEBI:29105"/>
    </ligand>
</feature>
<keyword evidence="3 7" id="KW-0479">Metal-binding</keyword>
<gene>
    <name evidence="8" type="ORF">HHJ67_02330</name>
    <name evidence="9" type="ORF">NCTC11820_00365</name>
</gene>
<dbReference type="RefSeq" id="WP_004008333.1">
    <property type="nucleotide sequence ID" value="NZ_CAMYEK010000002.1"/>
</dbReference>
<keyword evidence="4 7" id="KW-0862">Zinc</keyword>
<dbReference type="PANTHER" id="PTHR43175">
    <property type="entry name" value="CARBONIC ANHYDRASE"/>
    <property type="match status" value="1"/>
</dbReference>
<dbReference type="GO" id="GO:0008270">
    <property type="term" value="F:zinc ion binding"/>
    <property type="evidence" value="ECO:0007669"/>
    <property type="project" value="InterPro"/>
</dbReference>
<reference evidence="9 10" key="1">
    <citation type="submission" date="2018-06" db="EMBL/GenBank/DDBJ databases">
        <authorList>
            <consortium name="Pathogen Informatics"/>
            <person name="Doyle S."/>
        </authorList>
    </citation>
    <scope>NUCLEOTIDE SEQUENCE [LARGE SCALE GENOMIC DNA]</scope>
    <source>
        <strain evidence="9 10">NCTC11820</strain>
    </source>
</reference>
<dbReference type="CDD" id="cd03379">
    <property type="entry name" value="beta_CA_cladeD"/>
    <property type="match status" value="1"/>
</dbReference>
<dbReference type="Proteomes" id="UP000553981">
    <property type="component" value="Unassembled WGS sequence"/>
</dbReference>
<comment type="function">
    <text evidence="5">Catalyzes the reversible hydration of carbon dioxide to form bicarbonate.</text>
</comment>
<evidence type="ECO:0000256" key="5">
    <source>
        <dbReference type="ARBA" id="ARBA00024993"/>
    </source>
</evidence>
<proteinExistence type="inferred from homology"/>
<dbReference type="InterPro" id="IPR001765">
    <property type="entry name" value="Carbonic_anhydrase"/>
</dbReference>
<dbReference type="EC" id="4.2.1.1" evidence="2"/>
<dbReference type="Pfam" id="PF00484">
    <property type="entry name" value="Pro_CA"/>
    <property type="match status" value="1"/>
</dbReference>
<feature type="binding site" evidence="7">
    <location>
        <position position="36"/>
    </location>
    <ligand>
        <name>Zn(2+)</name>
        <dbReference type="ChEBI" id="CHEBI:29105"/>
    </ligand>
</feature>
<sequence>MFDDLLQANALFAKNFPYRGLPGAPAHGLLIVTCMDSRLDPLEIFGLNVGQAKVLRTPGGFLSPNTLAGAIAAVHKLNVDRIMVLEHTRCTMASIDEAGFQRDVVAHAGQPVGDLVFGADPNQAQHLRDDVETLRNHALIKGFAEVGGFMYDVETGQVTQAC</sequence>
<evidence type="ECO:0000313" key="8">
    <source>
        <dbReference type="EMBL" id="NMW86590.1"/>
    </source>
</evidence>
<dbReference type="SUPFAM" id="SSF53056">
    <property type="entry name" value="beta-carbonic anhydrase, cab"/>
    <property type="match status" value="1"/>
</dbReference>
<comment type="similarity">
    <text evidence="1">Belongs to the beta-class carbonic anhydrase family.</text>
</comment>
<dbReference type="OMA" id="HAMNMRN"/>
<evidence type="ECO:0000313" key="9">
    <source>
        <dbReference type="EMBL" id="SQB63583.1"/>
    </source>
</evidence>
<dbReference type="AlphaFoldDB" id="A0A2X2YKZ9"/>
<evidence type="ECO:0000256" key="6">
    <source>
        <dbReference type="ARBA" id="ARBA00048348"/>
    </source>
</evidence>
<name>A0A2X2YKZ9_9ACTO</name>
<dbReference type="PANTHER" id="PTHR43175:SF3">
    <property type="entry name" value="CARBON DISULFIDE HYDROLASE"/>
    <property type="match status" value="1"/>
</dbReference>
<evidence type="ECO:0000256" key="7">
    <source>
        <dbReference type="PIRSR" id="PIRSR601765-1"/>
    </source>
</evidence>
<dbReference type="EMBL" id="JABCUI010000001">
    <property type="protein sequence ID" value="NMW86590.1"/>
    <property type="molecule type" value="Genomic_DNA"/>
</dbReference>
<dbReference type="GO" id="GO:0004089">
    <property type="term" value="F:carbonate dehydratase activity"/>
    <property type="evidence" value="ECO:0007669"/>
    <property type="project" value="UniProtKB-EC"/>
</dbReference>
<dbReference type="Gene3D" id="3.40.1050.10">
    <property type="entry name" value="Carbonic anhydrase"/>
    <property type="match status" value="1"/>
</dbReference>
<accession>A0A2X2YKZ9</accession>
<keyword evidence="9" id="KW-0456">Lyase</keyword>
<dbReference type="InterPro" id="IPR036874">
    <property type="entry name" value="Carbonic_anhydrase_sf"/>
</dbReference>
<protein>
    <recommendedName>
        <fullName evidence="2">carbonic anhydrase</fullName>
        <ecNumber evidence="2">4.2.1.1</ecNumber>
    </recommendedName>
</protein>
<dbReference type="Proteomes" id="UP000250245">
    <property type="component" value="Unassembled WGS sequence"/>
</dbReference>
<evidence type="ECO:0000256" key="4">
    <source>
        <dbReference type="ARBA" id="ARBA00022833"/>
    </source>
</evidence>
<dbReference type="EMBL" id="UASJ01000001">
    <property type="protein sequence ID" value="SQB63583.1"/>
    <property type="molecule type" value="Genomic_DNA"/>
</dbReference>
<organism evidence="9 10">
    <name type="scientific">Mobiluncus curtisii</name>
    <dbReference type="NCBI Taxonomy" id="2051"/>
    <lineage>
        <taxon>Bacteria</taxon>
        <taxon>Bacillati</taxon>
        <taxon>Actinomycetota</taxon>
        <taxon>Actinomycetes</taxon>
        <taxon>Actinomycetales</taxon>
        <taxon>Actinomycetaceae</taxon>
        <taxon>Mobiluncus</taxon>
    </lineage>
</organism>
<feature type="binding site" evidence="7">
    <location>
        <position position="87"/>
    </location>
    <ligand>
        <name>Zn(2+)</name>
        <dbReference type="ChEBI" id="CHEBI:29105"/>
    </ligand>
</feature>
<evidence type="ECO:0000256" key="1">
    <source>
        <dbReference type="ARBA" id="ARBA00006217"/>
    </source>
</evidence>
<evidence type="ECO:0000256" key="3">
    <source>
        <dbReference type="ARBA" id="ARBA00022723"/>
    </source>
</evidence>
<reference evidence="8 11" key="2">
    <citation type="submission" date="2020-04" db="EMBL/GenBank/DDBJ databases">
        <title>Antimicrobial susceptibility and clonality of vaginal-derived multi-drug resistant Mobiluncus isolates in China.</title>
        <authorList>
            <person name="Zhang X."/>
        </authorList>
    </citation>
    <scope>NUCLEOTIDE SEQUENCE [LARGE SCALE GENOMIC DNA]</scope>
    <source>
        <strain evidence="8 11">19</strain>
    </source>
</reference>
<evidence type="ECO:0000313" key="11">
    <source>
        <dbReference type="Proteomes" id="UP000553981"/>
    </source>
</evidence>
<dbReference type="SMART" id="SM00947">
    <property type="entry name" value="Pro_CA"/>
    <property type="match status" value="1"/>
</dbReference>
<feature type="binding site" evidence="7">
    <location>
        <position position="34"/>
    </location>
    <ligand>
        <name>Zn(2+)</name>
        <dbReference type="ChEBI" id="CHEBI:29105"/>
    </ligand>
</feature>
<dbReference type="GeneID" id="55564485"/>